<protein>
    <recommendedName>
        <fullName evidence="3">Aminotransferase</fullName>
        <ecNumber evidence="3">2.6.1.-</ecNumber>
    </recommendedName>
</protein>
<dbReference type="InterPro" id="IPR015421">
    <property type="entry name" value="PyrdxlP-dep_Trfase_major"/>
</dbReference>
<keyword evidence="2" id="KW-0663">Pyridoxal phosphate</keyword>
<sequence>MEHKAPEPAARDHGGGVDAAVRRFGGTRCGWLDLSTGINPQPYPIPDLPRADWTDLPDENARQRLEAAARAFWNVPAGAALLPVPGASAAIARIPMLAPPSRVRIQGPTYNEHAASFAAAGWQIGTAAGQASVLVNPNNPDGRHWQGTDPDGALRIIDESFCDVTPDATLMPLATQPGTLILKSFGKFWGLAGLRLGFVIGDPALIDRLATMLGPWAVSGPALRIGAQALGDHEWTVAARARLGADATRLDRLMTGAGAAALGGTDLFRLYEVGNAAQWQDRLARHHIWSRIFPYSDRWLRLGLPAAESWPKLEQALE</sequence>
<dbReference type="InterPro" id="IPR004839">
    <property type="entry name" value="Aminotransferase_I/II_large"/>
</dbReference>
<dbReference type="InterPro" id="IPR004838">
    <property type="entry name" value="NHTrfase_class1_PyrdxlP-BS"/>
</dbReference>
<proteinExistence type="inferred from homology"/>
<dbReference type="InterPro" id="IPR015424">
    <property type="entry name" value="PyrdxlP-dep_Trfase"/>
</dbReference>
<keyword evidence="3" id="KW-0808">Transferase</keyword>
<dbReference type="InterPro" id="IPR015422">
    <property type="entry name" value="PyrdxlP-dep_Trfase_small"/>
</dbReference>
<dbReference type="STRING" id="1917485.BOO69_01565"/>
<dbReference type="PANTHER" id="PTHR42885:SF1">
    <property type="entry name" value="THREONINE-PHOSPHATE DECARBOXYLASE"/>
    <property type="match status" value="1"/>
</dbReference>
<dbReference type="OrthoDB" id="9799304at2"/>
<dbReference type="Gene3D" id="3.40.640.10">
    <property type="entry name" value="Type I PLP-dependent aspartate aminotransferase-like (Major domain)"/>
    <property type="match status" value="1"/>
</dbReference>
<dbReference type="EC" id="2.6.1.-" evidence="3"/>
<dbReference type="Gene3D" id="3.90.1150.10">
    <property type="entry name" value="Aspartate Aminotransferase, domain 1"/>
    <property type="match status" value="1"/>
</dbReference>
<reference evidence="5 6" key="1">
    <citation type="submission" date="2016-11" db="EMBL/GenBank/DDBJ databases">
        <title>Complete genome sequence of Sulfitobacter sp. AM1-D1, a toxic bacteria associated with marine dinoflagellate Alexandrium minutum in East China Sea.</title>
        <authorList>
            <person name="Yang Q."/>
            <person name="Zhang X."/>
            <person name="Tian X."/>
        </authorList>
    </citation>
    <scope>NUCLEOTIDE SEQUENCE [LARGE SCALE GENOMIC DNA]</scope>
    <source>
        <strain evidence="5 6">AM1-D1</strain>
    </source>
</reference>
<accession>A0A1J0WDK4</accession>
<evidence type="ECO:0000259" key="4">
    <source>
        <dbReference type="Pfam" id="PF00155"/>
    </source>
</evidence>
<comment type="similarity">
    <text evidence="3">Belongs to the class-I pyridoxal-phosphate-dependent aminotransferase family.</text>
</comment>
<dbReference type="PANTHER" id="PTHR42885">
    <property type="entry name" value="HISTIDINOL-PHOSPHATE AMINOTRANSFERASE-RELATED"/>
    <property type="match status" value="1"/>
</dbReference>
<feature type="domain" description="Aminotransferase class I/classII large" evidence="4">
    <location>
        <begin position="152"/>
        <end position="317"/>
    </location>
</feature>
<dbReference type="RefSeq" id="WP_071969692.1">
    <property type="nucleotide sequence ID" value="NZ_CP018076.1"/>
</dbReference>
<evidence type="ECO:0000313" key="5">
    <source>
        <dbReference type="EMBL" id="APE42246.1"/>
    </source>
</evidence>
<dbReference type="Pfam" id="PF00155">
    <property type="entry name" value="Aminotran_1_2"/>
    <property type="match status" value="1"/>
</dbReference>
<gene>
    <name evidence="5" type="ORF">BOO69_01565</name>
</gene>
<dbReference type="SUPFAM" id="SSF53383">
    <property type="entry name" value="PLP-dependent transferases"/>
    <property type="match status" value="1"/>
</dbReference>
<dbReference type="AlphaFoldDB" id="A0A1J0WDK4"/>
<dbReference type="GO" id="GO:0008483">
    <property type="term" value="F:transaminase activity"/>
    <property type="evidence" value="ECO:0007669"/>
    <property type="project" value="UniProtKB-KW"/>
</dbReference>
<evidence type="ECO:0000313" key="6">
    <source>
        <dbReference type="Proteomes" id="UP000181897"/>
    </source>
</evidence>
<comment type="cofactor">
    <cofactor evidence="1 3">
        <name>pyridoxal 5'-phosphate</name>
        <dbReference type="ChEBI" id="CHEBI:597326"/>
    </cofactor>
</comment>
<dbReference type="PROSITE" id="PS00105">
    <property type="entry name" value="AA_TRANSFER_CLASS_1"/>
    <property type="match status" value="1"/>
</dbReference>
<keyword evidence="3" id="KW-0032">Aminotransferase</keyword>
<organism evidence="5 6">
    <name type="scientific">Sulfitobacter alexandrii</name>
    <dbReference type="NCBI Taxonomy" id="1917485"/>
    <lineage>
        <taxon>Bacteria</taxon>
        <taxon>Pseudomonadati</taxon>
        <taxon>Pseudomonadota</taxon>
        <taxon>Alphaproteobacteria</taxon>
        <taxon>Rhodobacterales</taxon>
        <taxon>Roseobacteraceae</taxon>
        <taxon>Sulfitobacter</taxon>
    </lineage>
</organism>
<dbReference type="EMBL" id="CP018076">
    <property type="protein sequence ID" value="APE42246.1"/>
    <property type="molecule type" value="Genomic_DNA"/>
</dbReference>
<keyword evidence="6" id="KW-1185">Reference proteome</keyword>
<evidence type="ECO:0000256" key="1">
    <source>
        <dbReference type="ARBA" id="ARBA00001933"/>
    </source>
</evidence>
<name>A0A1J0WDK4_9RHOB</name>
<evidence type="ECO:0000256" key="3">
    <source>
        <dbReference type="RuleBase" id="RU000481"/>
    </source>
</evidence>
<dbReference type="KEGG" id="suam:BOO69_01565"/>
<dbReference type="Proteomes" id="UP000181897">
    <property type="component" value="Chromosome"/>
</dbReference>
<dbReference type="GO" id="GO:0030170">
    <property type="term" value="F:pyridoxal phosphate binding"/>
    <property type="evidence" value="ECO:0007669"/>
    <property type="project" value="InterPro"/>
</dbReference>
<evidence type="ECO:0000256" key="2">
    <source>
        <dbReference type="ARBA" id="ARBA00022898"/>
    </source>
</evidence>